<dbReference type="EMBL" id="AP025739">
    <property type="protein sequence ID" value="BDI30839.1"/>
    <property type="molecule type" value="Genomic_DNA"/>
</dbReference>
<reference evidence="1 2" key="1">
    <citation type="journal article" date="2019" name="Int. J. Syst. Evol. Microbiol.">
        <title>Capsulimonas corticalis gen. nov., sp. nov., an aerobic capsulated bacterium, of a novel bacterial order, Capsulimonadales ord. nov., of the class Armatimonadia of the phylum Armatimonadetes.</title>
        <authorList>
            <person name="Li J."/>
            <person name="Kudo C."/>
            <person name="Tonouchi A."/>
        </authorList>
    </citation>
    <scope>NUCLEOTIDE SEQUENCE [LARGE SCALE GENOMIC DNA]</scope>
    <source>
        <strain evidence="1 2">AX-7</strain>
    </source>
</reference>
<evidence type="ECO:0000313" key="1">
    <source>
        <dbReference type="EMBL" id="BDI30839.1"/>
    </source>
</evidence>
<dbReference type="KEGG" id="ccot:CCAX7_28900"/>
<dbReference type="Pfam" id="PF20409">
    <property type="entry name" value="SnoaL_5"/>
    <property type="match status" value="1"/>
</dbReference>
<dbReference type="Gene3D" id="3.10.450.50">
    <property type="match status" value="1"/>
</dbReference>
<gene>
    <name evidence="1" type="ORF">CCAX7_28900</name>
</gene>
<protein>
    <submittedName>
        <fullName evidence="1">Uncharacterized protein</fullName>
    </submittedName>
</protein>
<dbReference type="Proteomes" id="UP000287394">
    <property type="component" value="Chromosome"/>
</dbReference>
<proteinExistence type="predicted"/>
<dbReference type="InterPro" id="IPR032710">
    <property type="entry name" value="NTF2-like_dom_sf"/>
</dbReference>
<dbReference type="SUPFAM" id="SSF54427">
    <property type="entry name" value="NTF2-like"/>
    <property type="match status" value="1"/>
</dbReference>
<accession>A0A402CT81</accession>
<organism evidence="1 2">
    <name type="scientific">Capsulimonas corticalis</name>
    <dbReference type="NCBI Taxonomy" id="2219043"/>
    <lineage>
        <taxon>Bacteria</taxon>
        <taxon>Bacillati</taxon>
        <taxon>Armatimonadota</taxon>
        <taxon>Armatimonadia</taxon>
        <taxon>Capsulimonadales</taxon>
        <taxon>Capsulimonadaceae</taxon>
        <taxon>Capsulimonas</taxon>
    </lineage>
</organism>
<name>A0A402CT81_9BACT</name>
<dbReference type="AlphaFoldDB" id="A0A402CT81"/>
<dbReference type="InterPro" id="IPR046860">
    <property type="entry name" value="SnoaL_5"/>
</dbReference>
<evidence type="ECO:0000313" key="2">
    <source>
        <dbReference type="Proteomes" id="UP000287394"/>
    </source>
</evidence>
<sequence length="128" mass="14140">MQAIFEHSDEATMTTAQIALAVADLARQGKFGDEIARFYADDIVSVEPEGVPAEARGRAAVAAKVQAWFDDYDVHQVTATGPFVHGDEFIIGLKIQMTPRNGGETILFEEAARYVVRDGKIVEERFYC</sequence>
<keyword evidence="2" id="KW-1185">Reference proteome</keyword>